<evidence type="ECO:0000313" key="5">
    <source>
        <dbReference type="Proteomes" id="UP000198504"/>
    </source>
</evidence>
<keyword evidence="1" id="KW-0560">Oxidoreductase</keyword>
<evidence type="ECO:0000256" key="2">
    <source>
        <dbReference type="ARBA" id="ARBA00023033"/>
    </source>
</evidence>
<evidence type="ECO:0000313" key="4">
    <source>
        <dbReference type="EMBL" id="SEQ62213.1"/>
    </source>
</evidence>
<evidence type="ECO:0000259" key="3">
    <source>
        <dbReference type="Pfam" id="PF00296"/>
    </source>
</evidence>
<reference evidence="5" key="1">
    <citation type="submission" date="2016-10" db="EMBL/GenBank/DDBJ databases">
        <authorList>
            <person name="Varghese N."/>
            <person name="Submissions S."/>
        </authorList>
    </citation>
    <scope>NUCLEOTIDE SEQUENCE [LARGE SCALE GENOMIC DNA]</scope>
    <source>
        <strain evidence="5">CGMCC 4.6856</strain>
    </source>
</reference>
<sequence length="335" mass="36169">MQLGITTFAEVTEAGVSPGERLRQVVEEAVLAEQVGLSVYGVGEHHRPDMAASAPAVVLATIAGRTQRLTLTSAVTVLSSADPVRVFQDFVSLDLLSSGRAELMAGRGSFTESFPLFGHSLGDYDALFAEKLDLLLALRHGGPTTWSGQFRAPLDALEVHPRPERQLPLWLAVGGTPESVVRAGTLGLPMALAIIGGQWGSFAPHADLYRRALEYGQHDRGTPLAVHSHGYVCLDEAAGRREFLPRYRATFDGIGRERGWPPMSDASIETLLAPEGALFFGHPERVADKIVALTRTLGLQRFEMHASHVGHAATMRSIELFGTRVAPLVREQLAA</sequence>
<dbReference type="OrthoDB" id="9776438at2"/>
<dbReference type="GO" id="GO:0004497">
    <property type="term" value="F:monooxygenase activity"/>
    <property type="evidence" value="ECO:0007669"/>
    <property type="project" value="UniProtKB-KW"/>
</dbReference>
<dbReference type="EMBL" id="FOFA01000004">
    <property type="protein sequence ID" value="SEQ62213.1"/>
    <property type="molecule type" value="Genomic_DNA"/>
</dbReference>
<organism evidence="4 5">
    <name type="scientific">Microlunatus flavus</name>
    <dbReference type="NCBI Taxonomy" id="1036181"/>
    <lineage>
        <taxon>Bacteria</taxon>
        <taxon>Bacillati</taxon>
        <taxon>Actinomycetota</taxon>
        <taxon>Actinomycetes</taxon>
        <taxon>Propionibacteriales</taxon>
        <taxon>Propionibacteriaceae</taxon>
        <taxon>Microlunatus</taxon>
    </lineage>
</organism>
<dbReference type="SUPFAM" id="SSF51679">
    <property type="entry name" value="Bacterial luciferase-like"/>
    <property type="match status" value="1"/>
</dbReference>
<dbReference type="Gene3D" id="3.20.20.30">
    <property type="entry name" value="Luciferase-like domain"/>
    <property type="match status" value="1"/>
</dbReference>
<dbReference type="Pfam" id="PF00296">
    <property type="entry name" value="Bac_luciferase"/>
    <property type="match status" value="1"/>
</dbReference>
<dbReference type="InterPro" id="IPR036661">
    <property type="entry name" value="Luciferase-like_sf"/>
</dbReference>
<dbReference type="AlphaFoldDB" id="A0A1H9HIQ9"/>
<dbReference type="STRING" id="1036181.SAMN05421756_104271"/>
<keyword evidence="2" id="KW-0503">Monooxygenase</keyword>
<name>A0A1H9HIQ9_9ACTN</name>
<protein>
    <submittedName>
        <fullName evidence="4">Probable oxidoreductase, LLM family</fullName>
    </submittedName>
</protein>
<gene>
    <name evidence="4" type="ORF">SAMN05421756_104271</name>
</gene>
<evidence type="ECO:0000256" key="1">
    <source>
        <dbReference type="ARBA" id="ARBA00023002"/>
    </source>
</evidence>
<dbReference type="InterPro" id="IPR050766">
    <property type="entry name" value="Bact_Lucif_Oxidored"/>
</dbReference>
<accession>A0A1H9HIQ9</accession>
<proteinExistence type="predicted"/>
<dbReference type="PANTHER" id="PTHR30137">
    <property type="entry name" value="LUCIFERASE-LIKE MONOOXYGENASE"/>
    <property type="match status" value="1"/>
</dbReference>
<dbReference type="GO" id="GO:0005829">
    <property type="term" value="C:cytosol"/>
    <property type="evidence" value="ECO:0007669"/>
    <property type="project" value="TreeGrafter"/>
</dbReference>
<keyword evidence="5" id="KW-1185">Reference proteome</keyword>
<dbReference type="GO" id="GO:0016705">
    <property type="term" value="F:oxidoreductase activity, acting on paired donors, with incorporation or reduction of molecular oxygen"/>
    <property type="evidence" value="ECO:0007669"/>
    <property type="project" value="InterPro"/>
</dbReference>
<dbReference type="Proteomes" id="UP000198504">
    <property type="component" value="Unassembled WGS sequence"/>
</dbReference>
<dbReference type="InterPro" id="IPR011251">
    <property type="entry name" value="Luciferase-like_dom"/>
</dbReference>
<dbReference type="RefSeq" id="WP_091180421.1">
    <property type="nucleotide sequence ID" value="NZ_FOFA01000004.1"/>
</dbReference>
<feature type="domain" description="Luciferase-like" evidence="3">
    <location>
        <begin position="1"/>
        <end position="296"/>
    </location>
</feature>
<dbReference type="PANTHER" id="PTHR30137:SF8">
    <property type="entry name" value="BLR5498 PROTEIN"/>
    <property type="match status" value="1"/>
</dbReference>